<dbReference type="EMBL" id="GBRH01220696">
    <property type="protein sequence ID" value="JAD77199.1"/>
    <property type="molecule type" value="Transcribed_RNA"/>
</dbReference>
<proteinExistence type="predicted"/>
<protein>
    <submittedName>
        <fullName evidence="1">CESA5</fullName>
    </submittedName>
</protein>
<sequence>MILIYYKKRMSFLSLATSVLSLFAALVMSTSVRRAHKLALDARPGTSATKAVLEFTGMRKKNVLMTLRVSLLPAQLEDQL</sequence>
<organism evidence="1">
    <name type="scientific">Arundo donax</name>
    <name type="common">Giant reed</name>
    <name type="synonym">Donax arundinaceus</name>
    <dbReference type="NCBI Taxonomy" id="35708"/>
    <lineage>
        <taxon>Eukaryota</taxon>
        <taxon>Viridiplantae</taxon>
        <taxon>Streptophyta</taxon>
        <taxon>Embryophyta</taxon>
        <taxon>Tracheophyta</taxon>
        <taxon>Spermatophyta</taxon>
        <taxon>Magnoliopsida</taxon>
        <taxon>Liliopsida</taxon>
        <taxon>Poales</taxon>
        <taxon>Poaceae</taxon>
        <taxon>PACMAD clade</taxon>
        <taxon>Arundinoideae</taxon>
        <taxon>Arundineae</taxon>
        <taxon>Arundo</taxon>
    </lineage>
</organism>
<name>A0A0A9CLP8_ARUDO</name>
<reference evidence="1" key="2">
    <citation type="journal article" date="2015" name="Data Brief">
        <title>Shoot transcriptome of the giant reed, Arundo donax.</title>
        <authorList>
            <person name="Barrero R.A."/>
            <person name="Guerrero F.D."/>
            <person name="Moolhuijzen P."/>
            <person name="Goolsby J.A."/>
            <person name="Tidwell J."/>
            <person name="Bellgard S.E."/>
            <person name="Bellgard M.I."/>
        </authorList>
    </citation>
    <scope>NUCLEOTIDE SEQUENCE</scope>
    <source>
        <tissue evidence="1">Shoot tissue taken approximately 20 cm above the soil surface</tissue>
    </source>
</reference>
<dbReference type="AlphaFoldDB" id="A0A0A9CLP8"/>
<evidence type="ECO:0000313" key="1">
    <source>
        <dbReference type="EMBL" id="JAD77199.1"/>
    </source>
</evidence>
<accession>A0A0A9CLP8</accession>
<reference evidence="1" key="1">
    <citation type="submission" date="2014-09" db="EMBL/GenBank/DDBJ databases">
        <authorList>
            <person name="Magalhaes I.L.F."/>
            <person name="Oliveira U."/>
            <person name="Santos F.R."/>
            <person name="Vidigal T.H.D.A."/>
            <person name="Brescovit A.D."/>
            <person name="Santos A.J."/>
        </authorList>
    </citation>
    <scope>NUCLEOTIDE SEQUENCE</scope>
    <source>
        <tissue evidence="1">Shoot tissue taken approximately 20 cm above the soil surface</tissue>
    </source>
</reference>